<evidence type="ECO:0000259" key="8">
    <source>
        <dbReference type="Pfam" id="PF01182"/>
    </source>
</evidence>
<dbReference type="PANTHER" id="PTHR11054:SF0">
    <property type="entry name" value="6-PHOSPHOGLUCONOLACTONASE"/>
    <property type="match status" value="1"/>
</dbReference>
<dbReference type="UniPathway" id="UPA00115">
    <property type="reaction ID" value="UER00409"/>
</dbReference>
<dbReference type="EC" id="3.1.1.31" evidence="5 7"/>
<comment type="catalytic activity">
    <reaction evidence="1 7">
        <text>6-phospho-D-glucono-1,5-lactone + H2O = 6-phospho-D-gluconate + H(+)</text>
        <dbReference type="Rhea" id="RHEA:12556"/>
        <dbReference type="ChEBI" id="CHEBI:15377"/>
        <dbReference type="ChEBI" id="CHEBI:15378"/>
        <dbReference type="ChEBI" id="CHEBI:57955"/>
        <dbReference type="ChEBI" id="CHEBI:58759"/>
        <dbReference type="EC" id="3.1.1.31"/>
    </reaction>
</comment>
<dbReference type="InterPro" id="IPR037171">
    <property type="entry name" value="NagB/RpiA_transferase-like"/>
</dbReference>
<evidence type="ECO:0000313" key="11">
    <source>
        <dbReference type="Proteomes" id="UP000286791"/>
    </source>
</evidence>
<dbReference type="Proteomes" id="UP000288507">
    <property type="component" value="Unassembled WGS sequence"/>
</dbReference>
<dbReference type="EMBL" id="PRCE01000042">
    <property type="protein sequence ID" value="RTJ98064.1"/>
    <property type="molecule type" value="Genomic_DNA"/>
</dbReference>
<proteinExistence type="inferred from homology"/>
<evidence type="ECO:0000313" key="10">
    <source>
        <dbReference type="EMBL" id="RTJ98064.1"/>
    </source>
</evidence>
<dbReference type="Gene3D" id="3.40.50.1360">
    <property type="match status" value="1"/>
</dbReference>
<dbReference type="InterPro" id="IPR039104">
    <property type="entry name" value="6PGL"/>
</dbReference>
<dbReference type="GO" id="GO:0017057">
    <property type="term" value="F:6-phosphogluconolactonase activity"/>
    <property type="evidence" value="ECO:0007669"/>
    <property type="project" value="UniProtKB-UniRule"/>
</dbReference>
<comment type="caution">
    <text evidence="10">The sequence shown here is derived from an EMBL/GenBank/DDBJ whole genome shotgun (WGS) entry which is preliminary data.</text>
</comment>
<accession>A0A431GE70</accession>
<reference evidence="10" key="1">
    <citation type="journal article" date="2019" name="Appl. Environ. Microbiol.">
        <title>Population genetics and characterization of Campylobacter jejuni isolates in western jackdaws and game birds in Finland.</title>
        <authorList>
            <person name="Kovanen S."/>
            <person name="Rossi M."/>
            <person name="Pohja-Mykra M."/>
            <person name="Nieminen T."/>
            <person name="Raunio-Saarnisto M."/>
            <person name="Sauvala M."/>
            <person name="Fredriksson-Ahomaa M."/>
            <person name="Hanninen M.L."/>
            <person name="Kivisto R."/>
        </authorList>
    </citation>
    <scope>NUCLEOTIDE SEQUENCE [LARGE SCALE GENOMIC DNA]</scope>
    <source>
        <strain evidence="10">CB304</strain>
        <strain evidence="9">CB313</strain>
    </source>
</reference>
<evidence type="ECO:0000256" key="4">
    <source>
        <dbReference type="ARBA" id="ARBA00010662"/>
    </source>
</evidence>
<dbReference type="AlphaFoldDB" id="A0A431GE70"/>
<dbReference type="SUPFAM" id="SSF100950">
    <property type="entry name" value="NagB/RpiA/CoA transferase-like"/>
    <property type="match status" value="1"/>
</dbReference>
<dbReference type="PANTHER" id="PTHR11054">
    <property type="entry name" value="6-PHOSPHOGLUCONOLACTONASE"/>
    <property type="match status" value="1"/>
</dbReference>
<dbReference type="GO" id="GO:0005975">
    <property type="term" value="P:carbohydrate metabolic process"/>
    <property type="evidence" value="ECO:0007669"/>
    <property type="project" value="UniProtKB-UniRule"/>
</dbReference>
<dbReference type="GO" id="GO:0006098">
    <property type="term" value="P:pentose-phosphate shunt"/>
    <property type="evidence" value="ECO:0007669"/>
    <property type="project" value="UniProtKB-UniPathway"/>
</dbReference>
<evidence type="ECO:0000256" key="6">
    <source>
        <dbReference type="ARBA" id="ARBA00020337"/>
    </source>
</evidence>
<comment type="function">
    <text evidence="2 7">Hydrolysis of 6-phosphogluconolactone to 6-phosphogluconate.</text>
</comment>
<evidence type="ECO:0000256" key="1">
    <source>
        <dbReference type="ARBA" id="ARBA00000832"/>
    </source>
</evidence>
<evidence type="ECO:0000256" key="2">
    <source>
        <dbReference type="ARBA" id="ARBA00002681"/>
    </source>
</evidence>
<sequence length="226" mass="25653">MAFKMHEFSDLESCNKALVEAVTLSIEQILSVKKYINLAFSGGKSPVLFLEMLSKKKCIWDKCNVSLVDERVVELDHEDSNAKLIKIHFLKNLAQKAHFKPFFEDYKLSLEDLVENANKFYNQPDIAILGMGIDGHTASLFPEADEIDFALTTQKNIILTTPKNAPHKRLSMSLSALEKCNKLFLSIATKEKELVFNEATKGLNPKFPISYILHSEKVMCDVYFSK</sequence>
<organism evidence="10 11">
    <name type="scientific">Campylobacter jejuni</name>
    <dbReference type="NCBI Taxonomy" id="197"/>
    <lineage>
        <taxon>Bacteria</taxon>
        <taxon>Pseudomonadati</taxon>
        <taxon>Campylobacterota</taxon>
        <taxon>Epsilonproteobacteria</taxon>
        <taxon>Campylobacterales</taxon>
        <taxon>Campylobacteraceae</taxon>
        <taxon>Campylobacter</taxon>
    </lineage>
</organism>
<evidence type="ECO:0000256" key="7">
    <source>
        <dbReference type="RuleBase" id="RU365095"/>
    </source>
</evidence>
<dbReference type="InterPro" id="IPR006148">
    <property type="entry name" value="Glc/Gal-6P_isomerase"/>
</dbReference>
<dbReference type="NCBIfam" id="TIGR01198">
    <property type="entry name" value="pgl"/>
    <property type="match status" value="1"/>
</dbReference>
<evidence type="ECO:0000256" key="5">
    <source>
        <dbReference type="ARBA" id="ARBA00013198"/>
    </source>
</evidence>
<keyword evidence="7" id="KW-0378">Hydrolase</keyword>
<dbReference type="CDD" id="cd01400">
    <property type="entry name" value="6PGL"/>
    <property type="match status" value="1"/>
</dbReference>
<dbReference type="InterPro" id="IPR005900">
    <property type="entry name" value="6-phosphogluconolactonase_DevB"/>
</dbReference>
<comment type="pathway">
    <text evidence="3 7">Carbohydrate degradation; pentose phosphate pathway; D-ribulose 5-phosphate from D-glucose 6-phosphate (oxidative stage): step 2/3.</text>
</comment>
<dbReference type="Pfam" id="PF01182">
    <property type="entry name" value="Glucosamine_iso"/>
    <property type="match status" value="1"/>
</dbReference>
<comment type="similarity">
    <text evidence="4 7">Belongs to the glucosamine/galactosamine-6-phosphate isomerase family. 6-phosphogluconolactonase subfamily.</text>
</comment>
<dbReference type="RefSeq" id="WP_126211416.1">
    <property type="nucleotide sequence ID" value="NZ_CAKJUK010000024.1"/>
</dbReference>
<dbReference type="EMBL" id="PRBV01000019">
    <property type="protein sequence ID" value="RTJ78167.1"/>
    <property type="molecule type" value="Genomic_DNA"/>
</dbReference>
<name>A0A431GE70_CAMJU</name>
<feature type="domain" description="Glucosamine/galactosamine-6-phosphate isomerase" evidence="8">
    <location>
        <begin position="12"/>
        <end position="216"/>
    </location>
</feature>
<evidence type="ECO:0000256" key="3">
    <source>
        <dbReference type="ARBA" id="ARBA00004961"/>
    </source>
</evidence>
<evidence type="ECO:0000313" key="9">
    <source>
        <dbReference type="EMBL" id="RTJ78167.1"/>
    </source>
</evidence>
<dbReference type="Proteomes" id="UP000286791">
    <property type="component" value="Unassembled WGS sequence"/>
</dbReference>
<protein>
    <recommendedName>
        <fullName evidence="6 7">6-phosphogluconolactonase</fullName>
        <shortName evidence="7">6PGL</shortName>
        <ecNumber evidence="5 7">3.1.1.31</ecNumber>
    </recommendedName>
</protein>
<gene>
    <name evidence="7 10" type="primary">pgl</name>
    <name evidence="10" type="ORF">C3H48_05795</name>
    <name evidence="9" type="ORF">C3H57_09385</name>
</gene>